<evidence type="ECO:0000256" key="13">
    <source>
        <dbReference type="ARBA" id="ARBA00023136"/>
    </source>
</evidence>
<dbReference type="PROSITE" id="PS51003">
    <property type="entry name" value="CYTB_CTER"/>
    <property type="match status" value="1"/>
</dbReference>
<dbReference type="InterPro" id="IPR048259">
    <property type="entry name" value="Cytochrome_b_N_euk/bac"/>
</dbReference>
<feature type="transmembrane region" description="Helical" evidence="16">
    <location>
        <begin position="289"/>
        <end position="309"/>
    </location>
</feature>
<proteinExistence type="inferred from homology"/>
<keyword evidence="12 16" id="KW-0496">Mitochondrion</keyword>
<feature type="transmembrane region" description="Helical" evidence="16">
    <location>
        <begin position="181"/>
        <end position="201"/>
    </location>
</feature>
<gene>
    <name evidence="19" type="primary">cob</name>
</gene>
<feature type="binding site" description="axial binding residue" evidence="15">
    <location>
        <position position="183"/>
    </location>
    <ligand>
        <name>heme b</name>
        <dbReference type="ChEBI" id="CHEBI:60344"/>
        <label>b562</label>
    </ligand>
    <ligandPart>
        <name>Fe</name>
        <dbReference type="ChEBI" id="CHEBI:18248"/>
    </ligandPart>
</feature>
<dbReference type="PANTHER" id="PTHR19271:SF16">
    <property type="entry name" value="CYTOCHROME B"/>
    <property type="match status" value="1"/>
</dbReference>
<dbReference type="EMBL" id="LC516061">
    <property type="protein sequence ID" value="BBQ09630.1"/>
    <property type="molecule type" value="Genomic_DNA"/>
</dbReference>
<dbReference type="PIRSF" id="PIRSF038885">
    <property type="entry name" value="COB"/>
    <property type="match status" value="1"/>
</dbReference>
<dbReference type="SUPFAM" id="SSF81342">
    <property type="entry name" value="Transmembrane di-heme cytochromes"/>
    <property type="match status" value="1"/>
</dbReference>
<evidence type="ECO:0000256" key="7">
    <source>
        <dbReference type="ARBA" id="ARBA00022723"/>
    </source>
</evidence>
<evidence type="ECO:0000259" key="17">
    <source>
        <dbReference type="PROSITE" id="PS51002"/>
    </source>
</evidence>
<feature type="transmembrane region" description="Helical" evidence="16">
    <location>
        <begin position="77"/>
        <end position="97"/>
    </location>
</feature>
<dbReference type="GO" id="GO:0008121">
    <property type="term" value="F:quinol-cytochrome-c reductase activity"/>
    <property type="evidence" value="ECO:0007669"/>
    <property type="project" value="InterPro"/>
</dbReference>
<keyword evidence="5 16" id="KW-0679">Respiratory chain</keyword>
<dbReference type="InterPro" id="IPR005798">
    <property type="entry name" value="Cyt_b/b6_C"/>
</dbReference>
<evidence type="ECO:0000259" key="18">
    <source>
        <dbReference type="PROSITE" id="PS51003"/>
    </source>
</evidence>
<comment type="function">
    <text evidence="16">Component of the ubiquinol-cytochrome c reductase complex (complex III or cytochrome b-c1 complex) that is part of the mitochondrial respiratory chain. The b-c1 complex mediates electron transfer from ubiquinol to cytochrome c. Contributes to the generation of a proton gradient across the mitochondrial membrane that is then used for ATP synthesis.</text>
</comment>
<keyword evidence="10 16" id="KW-1133">Transmembrane helix</keyword>
<feature type="transmembrane region" description="Helical" evidence="16">
    <location>
        <begin position="321"/>
        <end position="341"/>
    </location>
</feature>
<feature type="transmembrane region" description="Helical" evidence="16">
    <location>
        <begin position="347"/>
        <end position="370"/>
    </location>
</feature>
<evidence type="ECO:0000256" key="2">
    <source>
        <dbReference type="ARBA" id="ARBA00013531"/>
    </source>
</evidence>
<evidence type="ECO:0000256" key="16">
    <source>
        <dbReference type="RuleBase" id="RU362117"/>
    </source>
</evidence>
<evidence type="ECO:0000256" key="5">
    <source>
        <dbReference type="ARBA" id="ARBA00022660"/>
    </source>
</evidence>
<reference evidence="19" key="1">
    <citation type="submission" date="2019-12" db="EMBL/GenBank/DDBJ databases">
        <title>A plastid genome of a nonphotosynthetic green alga.</title>
        <authorList>
            <person name="Kamikawa R."/>
        </authorList>
    </citation>
    <scope>NUCLEOTIDE SEQUENCE</scope>
    <source>
        <strain evidence="19">NrCl902</strain>
    </source>
</reference>
<geneLocation type="mitochondrion" evidence="19"/>
<evidence type="ECO:0000313" key="19">
    <source>
        <dbReference type="EMBL" id="BBQ09630.1"/>
    </source>
</evidence>
<name>A0A7G1GGA8_9CHLO</name>
<feature type="binding site" description="axial binding residue" evidence="15">
    <location>
        <position position="197"/>
    </location>
    <ligand>
        <name>heme b</name>
        <dbReference type="ChEBI" id="CHEBI:60344"/>
        <label>b566</label>
    </ligand>
    <ligandPart>
        <name>Fe</name>
        <dbReference type="ChEBI" id="CHEBI:18248"/>
    </ligandPart>
</feature>
<evidence type="ECO:0000256" key="12">
    <source>
        <dbReference type="ARBA" id="ARBA00023128"/>
    </source>
</evidence>
<evidence type="ECO:0000256" key="3">
    <source>
        <dbReference type="ARBA" id="ARBA00022448"/>
    </source>
</evidence>
<keyword evidence="8" id="KW-0999">Mitochondrion inner membrane</keyword>
<evidence type="ECO:0000256" key="9">
    <source>
        <dbReference type="ARBA" id="ARBA00022982"/>
    </source>
</evidence>
<keyword evidence="11 15" id="KW-0408">Iron</keyword>
<feature type="transmembrane region" description="Helical" evidence="16">
    <location>
        <begin position="112"/>
        <end position="134"/>
    </location>
</feature>
<keyword evidence="6 16" id="KW-0812">Transmembrane</keyword>
<feature type="binding site" evidence="14">
    <location>
        <position position="202"/>
    </location>
    <ligand>
        <name>a ubiquinone</name>
        <dbReference type="ChEBI" id="CHEBI:16389"/>
    </ligand>
</feature>
<feature type="transmembrane region" description="Helical" evidence="16">
    <location>
        <begin position="230"/>
        <end position="247"/>
    </location>
</feature>
<dbReference type="InterPro" id="IPR048260">
    <property type="entry name" value="Cytochrome_b_C_euk/bac"/>
</dbReference>
<keyword evidence="3 16" id="KW-0813">Transport</keyword>
<dbReference type="InterPro" id="IPR016174">
    <property type="entry name" value="Di-haem_cyt_TM"/>
</dbReference>
<comment type="cofactor">
    <cofactor evidence="15">
        <name>heme</name>
        <dbReference type="ChEBI" id="CHEBI:30413"/>
    </cofactor>
    <text evidence="15">Binds 2 heme groups non-covalently.</text>
</comment>
<dbReference type="InterPro" id="IPR036150">
    <property type="entry name" value="Cyt_b/b6_C_sf"/>
</dbReference>
<evidence type="ECO:0000256" key="15">
    <source>
        <dbReference type="PIRSR" id="PIRSR038885-2"/>
    </source>
</evidence>
<evidence type="ECO:0000256" key="4">
    <source>
        <dbReference type="ARBA" id="ARBA00022617"/>
    </source>
</evidence>
<protein>
    <recommendedName>
        <fullName evidence="2 16">Cytochrome b</fullName>
    </recommendedName>
</protein>
<dbReference type="InterPro" id="IPR005797">
    <property type="entry name" value="Cyt_b/b6_N"/>
</dbReference>
<dbReference type="Gene3D" id="1.20.810.10">
    <property type="entry name" value="Cytochrome Bc1 Complex, Chain C"/>
    <property type="match status" value="1"/>
</dbReference>
<dbReference type="GO" id="GO:0005743">
    <property type="term" value="C:mitochondrial inner membrane"/>
    <property type="evidence" value="ECO:0007669"/>
    <property type="project" value="UniProtKB-SubCell"/>
</dbReference>
<feature type="domain" description="Cytochrome b/b6 C-terminal region profile" evidence="18">
    <location>
        <begin position="211"/>
        <end position="381"/>
    </location>
</feature>
<keyword evidence="13 16" id="KW-0472">Membrane</keyword>
<dbReference type="PANTHER" id="PTHR19271">
    <property type="entry name" value="CYTOCHROME B"/>
    <property type="match status" value="1"/>
</dbReference>
<dbReference type="Pfam" id="PF00033">
    <property type="entry name" value="Cytochrome_B"/>
    <property type="match status" value="1"/>
</dbReference>
<keyword evidence="7 15" id="KW-0479">Metal-binding</keyword>
<comment type="similarity">
    <text evidence="16">Belongs to the cytochrome b family.</text>
</comment>
<dbReference type="SUPFAM" id="SSF81648">
    <property type="entry name" value="a domain/subunit of cytochrome bc1 complex (Ubiquinol-cytochrome c reductase)"/>
    <property type="match status" value="1"/>
</dbReference>
<dbReference type="GO" id="GO:0016491">
    <property type="term" value="F:oxidoreductase activity"/>
    <property type="evidence" value="ECO:0007669"/>
    <property type="project" value="UniProtKB-UniRule"/>
</dbReference>
<comment type="subcellular location">
    <subcellularLocation>
        <location evidence="1">Mitochondrion inner membrane</location>
        <topology evidence="1">Multi-pass membrane protein</topology>
    </subcellularLocation>
</comment>
<dbReference type="GO" id="GO:0045275">
    <property type="term" value="C:respiratory chain complex III"/>
    <property type="evidence" value="ECO:0007669"/>
    <property type="project" value="InterPro"/>
</dbReference>
<evidence type="ECO:0000256" key="14">
    <source>
        <dbReference type="PIRSR" id="PIRSR038885-1"/>
    </source>
</evidence>
<feature type="domain" description="Cytochrome b/b6 N-terminal region profile" evidence="17">
    <location>
        <begin position="1"/>
        <end position="210"/>
    </location>
</feature>
<dbReference type="GO" id="GO:0006122">
    <property type="term" value="P:mitochondrial electron transport, ubiquinol to cytochrome c"/>
    <property type="evidence" value="ECO:0007669"/>
    <property type="project" value="TreeGrafter"/>
</dbReference>
<organism evidence="19">
    <name type="scientific">Volvocales sp. NrCl902</name>
    <dbReference type="NCBI Taxonomy" id="2682054"/>
    <lineage>
        <taxon>Eukaryota</taxon>
        <taxon>Viridiplantae</taxon>
        <taxon>Chlorophyta</taxon>
        <taxon>core chlorophytes</taxon>
        <taxon>Chlorophyceae</taxon>
        <taxon>CS clade</taxon>
        <taxon>Chlamydomonadales</taxon>
    </lineage>
</organism>
<evidence type="ECO:0000256" key="10">
    <source>
        <dbReference type="ARBA" id="ARBA00022989"/>
    </source>
</evidence>
<dbReference type="InterPro" id="IPR030689">
    <property type="entry name" value="Cytochrome_b"/>
</dbReference>
<feature type="binding site" description="axial binding residue" evidence="15">
    <location>
        <position position="96"/>
    </location>
    <ligand>
        <name>heme b</name>
        <dbReference type="ChEBI" id="CHEBI:60344"/>
        <label>b566</label>
    </ligand>
    <ligandPart>
        <name>Fe</name>
        <dbReference type="ChEBI" id="CHEBI:18248"/>
    </ligandPart>
</feature>
<feature type="transmembrane region" description="Helical" evidence="16">
    <location>
        <begin position="141"/>
        <end position="166"/>
    </location>
</feature>
<dbReference type="AlphaFoldDB" id="A0A7G1GGA8"/>
<dbReference type="GO" id="GO:0046872">
    <property type="term" value="F:metal ion binding"/>
    <property type="evidence" value="ECO:0007669"/>
    <property type="project" value="UniProtKB-UniRule"/>
</dbReference>
<accession>A0A7G1GGA8</accession>
<keyword evidence="9 16" id="KW-0249">Electron transport</keyword>
<dbReference type="PROSITE" id="PS51002">
    <property type="entry name" value="CYTB_NTER"/>
    <property type="match status" value="1"/>
</dbReference>
<dbReference type="Pfam" id="PF00032">
    <property type="entry name" value="Cytochrom_B_C"/>
    <property type="match status" value="1"/>
</dbReference>
<dbReference type="InterPro" id="IPR027387">
    <property type="entry name" value="Cytb/b6-like_sf"/>
</dbReference>
<sequence>MRIQHKLGSLKVLNQHLIAYPTPMNLNYAWNFGSLAGVVLGSQILTGILLAMHYVGHVDHAFASVQHLMTDVPSGMILRYAHANGASLFFVVVYIHVLRGIYYSSGIQPREIVWVSGVVILLVMIITAFIGYVLPWGQMSFWGATVITSLATTIPVVGKTILYWLWGGFSIDHPTLNRFYSFHYTLPFVLAGLSIFHIAALHQYGSTNPLGINTQSSTIPFATYFGTKDLLGVLWLLLAFAYLVFFYPEWLGHPDNLTPANPYATPQHIVPEWYFLWVYAILRSIPNKAMGVIAIGLVFGSLIALPFISQSHIGSPKFRILFERLYWVFVADVFLLTWVGAQEIMPATVLLGQVCTVVLFSYLLFFLPFLSWIENLLYLHNSSNTASSK</sequence>
<keyword evidence="4 15" id="KW-0349">Heme</keyword>
<evidence type="ECO:0000256" key="8">
    <source>
        <dbReference type="ARBA" id="ARBA00022792"/>
    </source>
</evidence>
<evidence type="ECO:0000256" key="11">
    <source>
        <dbReference type="ARBA" id="ARBA00023004"/>
    </source>
</evidence>
<evidence type="ECO:0000256" key="6">
    <source>
        <dbReference type="ARBA" id="ARBA00022692"/>
    </source>
</evidence>
<feature type="binding site" description="axial binding residue" evidence="15">
    <location>
        <position position="82"/>
    </location>
    <ligand>
        <name>heme b</name>
        <dbReference type="ChEBI" id="CHEBI:60344"/>
        <label>b562</label>
    </ligand>
    <ligandPart>
        <name>Fe</name>
        <dbReference type="ChEBI" id="CHEBI:18248"/>
    </ligandPart>
</feature>
<comment type="cofactor">
    <cofactor evidence="16">
        <name>heme b</name>
        <dbReference type="ChEBI" id="CHEBI:60344"/>
    </cofactor>
    <text evidence="16">Binds 2 heme groups non-covalently.</text>
</comment>
<dbReference type="CDD" id="cd00284">
    <property type="entry name" value="Cytochrome_b_N"/>
    <property type="match status" value="1"/>
</dbReference>
<dbReference type="CDD" id="cd00290">
    <property type="entry name" value="cytochrome_b_C"/>
    <property type="match status" value="1"/>
</dbReference>
<evidence type="ECO:0000256" key="1">
    <source>
        <dbReference type="ARBA" id="ARBA00004448"/>
    </source>
</evidence>
<feature type="transmembrane region" description="Helical" evidence="16">
    <location>
        <begin position="32"/>
        <end position="56"/>
    </location>
</feature>